<name>A0A7X2TNU1_9FIRM</name>
<evidence type="ECO:0000313" key="2">
    <source>
        <dbReference type="Proteomes" id="UP000466864"/>
    </source>
</evidence>
<evidence type="ECO:0000313" key="1">
    <source>
        <dbReference type="EMBL" id="MST81131.1"/>
    </source>
</evidence>
<comment type="caution">
    <text evidence="1">The sequence shown here is derived from an EMBL/GenBank/DDBJ whole genome shotgun (WGS) entry which is preliminary data.</text>
</comment>
<reference evidence="1 2" key="1">
    <citation type="submission" date="2019-08" db="EMBL/GenBank/DDBJ databases">
        <title>In-depth cultivation of the pig gut microbiome towards novel bacterial diversity and tailored functional studies.</title>
        <authorList>
            <person name="Wylensek D."/>
            <person name="Hitch T.C.A."/>
            <person name="Clavel T."/>
        </authorList>
    </citation>
    <scope>NUCLEOTIDE SEQUENCE [LARGE SCALE GENOMIC DNA]</scope>
    <source>
        <strain evidence="1 2">Oil+RF-744-WCA-WT-13</strain>
    </source>
</reference>
<dbReference type="EMBL" id="VUMV01000001">
    <property type="protein sequence ID" value="MST81131.1"/>
    <property type="molecule type" value="Genomic_DNA"/>
</dbReference>
<organism evidence="1 2">
    <name type="scientific">Bilifractor porci</name>
    <dbReference type="NCBI Taxonomy" id="2606636"/>
    <lineage>
        <taxon>Bacteria</taxon>
        <taxon>Bacillati</taxon>
        <taxon>Bacillota</taxon>
        <taxon>Clostridia</taxon>
        <taxon>Lachnospirales</taxon>
        <taxon>Lachnospiraceae</taxon>
        <taxon>Bilifractor</taxon>
    </lineage>
</organism>
<evidence type="ECO:0008006" key="3">
    <source>
        <dbReference type="Google" id="ProtNLM"/>
    </source>
</evidence>
<protein>
    <recommendedName>
        <fullName evidence="3">Phage gp6-like head-tail connector protein</fullName>
    </recommendedName>
</protein>
<dbReference type="InterPro" id="IPR056951">
    <property type="entry name" value="Phage_connect_2"/>
</dbReference>
<accession>A0A7X2TNU1</accession>
<gene>
    <name evidence="1" type="ORF">FYJ60_02120</name>
</gene>
<dbReference type="AlphaFoldDB" id="A0A7X2TNU1"/>
<keyword evidence="2" id="KW-1185">Reference proteome</keyword>
<dbReference type="Proteomes" id="UP000466864">
    <property type="component" value="Unassembled WGS sequence"/>
</dbReference>
<dbReference type="RefSeq" id="WP_154456927.1">
    <property type="nucleotide sequence ID" value="NZ_VUMV01000001.1"/>
</dbReference>
<dbReference type="Pfam" id="PF24829">
    <property type="entry name" value="Phage_connect_2"/>
    <property type="match status" value="1"/>
</dbReference>
<proteinExistence type="predicted"/>
<sequence length="96" mass="10914">MNLLTLVKMRCGIPESITAYDETEIKPLIKDCMIDLQSSGLPVSILPESVEDENPDPRVVTAISLYVLAHHGQDRSDTDLYMRMYRKKVFKLSLES</sequence>